<proteinExistence type="predicted"/>
<dbReference type="EMBL" id="CP071796">
    <property type="protein sequence ID" value="QTD44930.1"/>
    <property type="molecule type" value="Genomic_DNA"/>
</dbReference>
<protein>
    <submittedName>
        <fullName evidence="2">DUF1840 domain-containing protein</fullName>
    </submittedName>
</protein>
<name>A0A975CEI7_9BURK</name>
<dbReference type="AlphaFoldDB" id="A0A975CEI7"/>
<dbReference type="RefSeq" id="WP_208008646.1">
    <property type="nucleotide sequence ID" value="NZ_CP071796.1"/>
</dbReference>
<reference evidence="2" key="1">
    <citation type="submission" date="2021-03" db="EMBL/GenBank/DDBJ databases">
        <title>Ottowia sp. 27C isolated from the cloaca of a Giant Asian pond turtle (Heosemys grandis).</title>
        <authorList>
            <person name="Spergser J."/>
            <person name="Busse H.-J."/>
        </authorList>
    </citation>
    <scope>NUCLEOTIDE SEQUENCE</scope>
    <source>
        <strain evidence="2">27C</strain>
    </source>
</reference>
<feature type="region of interest" description="Disordered" evidence="1">
    <location>
        <begin position="56"/>
        <end position="79"/>
    </location>
</feature>
<dbReference type="InterPro" id="IPR014991">
    <property type="entry name" value="DUF1840"/>
</dbReference>
<gene>
    <name evidence="2" type="ORF">J1M35_18060</name>
</gene>
<sequence length="114" mass="12121">MLYKFKSQEAADVIMLKPSAEEILKIIGKTPGPTGIVTAEQAPAAVAALKAEIAQREAHGQSQAAPTNAEEARAQAEKDQVAQQDLVSLRQRAAPFIELLERSSAAGKDVVWGV</sequence>
<evidence type="ECO:0000313" key="3">
    <source>
        <dbReference type="Proteomes" id="UP000663903"/>
    </source>
</evidence>
<keyword evidence="3" id="KW-1185">Reference proteome</keyword>
<feature type="compositionally biased region" description="Basic and acidic residues" evidence="1">
    <location>
        <begin position="70"/>
        <end position="79"/>
    </location>
</feature>
<accession>A0A975CEI7</accession>
<evidence type="ECO:0000256" key="1">
    <source>
        <dbReference type="SAM" id="MobiDB-lite"/>
    </source>
</evidence>
<dbReference type="KEGG" id="otd:J1M35_18060"/>
<organism evidence="2 3">
    <name type="scientific">Ottowia testudinis</name>
    <dbReference type="NCBI Taxonomy" id="2816950"/>
    <lineage>
        <taxon>Bacteria</taxon>
        <taxon>Pseudomonadati</taxon>
        <taxon>Pseudomonadota</taxon>
        <taxon>Betaproteobacteria</taxon>
        <taxon>Burkholderiales</taxon>
        <taxon>Comamonadaceae</taxon>
        <taxon>Ottowia</taxon>
    </lineage>
</organism>
<dbReference type="Proteomes" id="UP000663903">
    <property type="component" value="Chromosome"/>
</dbReference>
<evidence type="ECO:0000313" key="2">
    <source>
        <dbReference type="EMBL" id="QTD44930.1"/>
    </source>
</evidence>
<dbReference type="Pfam" id="PF08895">
    <property type="entry name" value="DUF1840"/>
    <property type="match status" value="1"/>
</dbReference>